<evidence type="ECO:0000256" key="1">
    <source>
        <dbReference type="SAM" id="MobiDB-lite"/>
    </source>
</evidence>
<sequence length="150" mass="14555">MTAQRRRHARERQTRTGRAGVPRALLQVGLTFSAVGAAVTGGATAAAAAESAAPGPAAPLSPQSVQPGVDGAVAALGAADVATAGALRPAKDQRLHPLAGTPVDPLDNSVGTRVADFRPVGTGAVTGLFSGGGSLRELPVAGGVLGALPG</sequence>
<comment type="caution">
    <text evidence="2">The sequence shown here is derived from an EMBL/GenBank/DDBJ whole genome shotgun (WGS) entry which is preliminary data.</text>
</comment>
<proteinExistence type="predicted"/>
<feature type="compositionally biased region" description="Basic residues" evidence="1">
    <location>
        <begin position="1"/>
        <end position="10"/>
    </location>
</feature>
<protein>
    <recommendedName>
        <fullName evidence="4">ATP-binding protein</fullName>
    </recommendedName>
</protein>
<dbReference type="RefSeq" id="WP_380899546.1">
    <property type="nucleotide sequence ID" value="NZ_JBHUFU010000006.1"/>
</dbReference>
<accession>A0ABW4PK27</accession>
<keyword evidence="3" id="KW-1185">Reference proteome</keyword>
<gene>
    <name evidence="2" type="ORF">ACFSJS_12765</name>
</gene>
<evidence type="ECO:0000313" key="3">
    <source>
        <dbReference type="Proteomes" id="UP001597365"/>
    </source>
</evidence>
<dbReference type="EMBL" id="JBHUFU010000006">
    <property type="protein sequence ID" value="MFD1830535.1"/>
    <property type="molecule type" value="Genomic_DNA"/>
</dbReference>
<dbReference type="Proteomes" id="UP001597365">
    <property type="component" value="Unassembled WGS sequence"/>
</dbReference>
<reference evidence="3" key="1">
    <citation type="journal article" date="2019" name="Int. J. Syst. Evol. Microbiol.">
        <title>The Global Catalogue of Microorganisms (GCM) 10K type strain sequencing project: providing services to taxonomists for standard genome sequencing and annotation.</title>
        <authorList>
            <consortium name="The Broad Institute Genomics Platform"/>
            <consortium name="The Broad Institute Genome Sequencing Center for Infectious Disease"/>
            <person name="Wu L."/>
            <person name="Ma J."/>
        </authorList>
    </citation>
    <scope>NUCLEOTIDE SEQUENCE [LARGE SCALE GENOMIC DNA]</scope>
    <source>
        <strain evidence="3">CGMCC 4.7455</strain>
    </source>
</reference>
<name>A0ABW4PK27_9ACTN</name>
<evidence type="ECO:0000313" key="2">
    <source>
        <dbReference type="EMBL" id="MFD1830535.1"/>
    </source>
</evidence>
<feature type="region of interest" description="Disordered" evidence="1">
    <location>
        <begin position="1"/>
        <end position="20"/>
    </location>
</feature>
<evidence type="ECO:0008006" key="4">
    <source>
        <dbReference type="Google" id="ProtNLM"/>
    </source>
</evidence>
<organism evidence="2 3">
    <name type="scientific">Streptomyces desertarenae</name>
    <dbReference type="NCBI Taxonomy" id="2666184"/>
    <lineage>
        <taxon>Bacteria</taxon>
        <taxon>Bacillati</taxon>
        <taxon>Actinomycetota</taxon>
        <taxon>Actinomycetes</taxon>
        <taxon>Kitasatosporales</taxon>
        <taxon>Streptomycetaceae</taxon>
        <taxon>Streptomyces</taxon>
    </lineage>
</organism>